<accession>A0A7W8DQ12</accession>
<protein>
    <submittedName>
        <fullName evidence="1">Uncharacterized protein</fullName>
    </submittedName>
</protein>
<comment type="caution">
    <text evidence="1">The sequence shown here is derived from an EMBL/GenBank/DDBJ whole genome shotgun (WGS) entry which is preliminary data.</text>
</comment>
<reference evidence="1 2" key="1">
    <citation type="submission" date="2020-08" db="EMBL/GenBank/DDBJ databases">
        <title>Genomic Encyclopedia of Type Strains, Phase IV (KMG-IV): sequencing the most valuable type-strain genomes for metagenomic binning, comparative biology and taxonomic classification.</title>
        <authorList>
            <person name="Goeker M."/>
        </authorList>
    </citation>
    <scope>NUCLEOTIDE SEQUENCE [LARGE SCALE GENOMIC DNA]</scope>
    <source>
        <strain evidence="1 2">DSM 12251</strain>
    </source>
</reference>
<proteinExistence type="predicted"/>
<evidence type="ECO:0000313" key="1">
    <source>
        <dbReference type="EMBL" id="MBB5037877.1"/>
    </source>
</evidence>
<evidence type="ECO:0000313" key="2">
    <source>
        <dbReference type="Proteomes" id="UP000534294"/>
    </source>
</evidence>
<gene>
    <name evidence="1" type="ORF">HNQ64_002126</name>
</gene>
<dbReference type="RefSeq" id="WP_184208149.1">
    <property type="nucleotide sequence ID" value="NZ_JACHIF010000003.1"/>
</dbReference>
<dbReference type="Proteomes" id="UP000534294">
    <property type="component" value="Unassembled WGS sequence"/>
</dbReference>
<dbReference type="AlphaFoldDB" id="A0A7W8DQ12"/>
<dbReference type="EMBL" id="JACHIF010000003">
    <property type="protein sequence ID" value="MBB5037877.1"/>
    <property type="molecule type" value="Genomic_DNA"/>
</dbReference>
<sequence length="818" mass="89300">MNPRHLAFIAFWLTIALVRQNYAAELTSVPAVLRTTLEGPSLVIPMALSYQQVVLEKRSGNGWKPLAVQYPRTLSREQMRNITFSLPAGTKAEDVRVLGYRAAKFPSRFVYGKRVFSRPDAVLPSRISAGLDRLKSKSLQDANLVKGVKEANLWQVVDNQLFVYNQYRGLQVLSLKDPTQPVRLGALRLPALGRQMFALDTTGTQWALLGRSNGRNRSGSFSLFLLRVEAGQPSLVSELPLEGEVTEGLWNGKYLSFLSTVLDLKQGRRTQMIQVDVANPMAVKIVQRLHFTGTHPAFREQAGHLMVKVKEAGQDRLHEVVMEGGAEALKARAALATPFRLSSYAISVVGANLRVRNFDKDSAPVMEIPLAWRADRVLPLGDFLIQVEDGDLNDVGSMDPAQAGKSARVRITTANDPDALVGEWQLGPGMVAGMTLKGDHLLIAQWVPASLTKQPLLRTWALDLSDPSSVARLGVVEQDLSGLDAWDLDLGAVQPLWIDEDTLVWYLPAQHHPRLWWSAPMPVQPAQPDAAAIIPATSPVMVLCRIHFEDGVLEASEPQVLRVRGRVVATSAAHVRAGFLWFSYDVSDEVSGTAMNDGARVPLRPLPNQIHTWLQVMDLRAGSPLLREVVSIPGPLLGVTQADAQGAVIFTHSDMSLRRDLAPTRVVQACAYDGVNAYLLDDYVTATSFQSALALEGTHLYLAKETGRVGVVAVGYDAATGRLGQVSSWNTQSYPTRLHVTSGHLLASSPGNLEVATLTSETGKLKPIASYDTPVNLTLPVGRAAVTPALDLWIPAGMFGVEFLQKQSLGRDAEEVAR</sequence>
<name>A0A7W8DQ12_9BACT</name>
<organism evidence="1 2">
    <name type="scientific">Prosthecobacter dejongeii</name>
    <dbReference type="NCBI Taxonomy" id="48465"/>
    <lineage>
        <taxon>Bacteria</taxon>
        <taxon>Pseudomonadati</taxon>
        <taxon>Verrucomicrobiota</taxon>
        <taxon>Verrucomicrobiia</taxon>
        <taxon>Verrucomicrobiales</taxon>
        <taxon>Verrucomicrobiaceae</taxon>
        <taxon>Prosthecobacter</taxon>
    </lineage>
</organism>
<keyword evidence="2" id="KW-1185">Reference proteome</keyword>